<dbReference type="Gene3D" id="2.60.120.1360">
    <property type="match status" value="1"/>
</dbReference>
<sequence>MNTSKYFFQTLVVVIVSVLSFLAFKTILPKKIFTESKLNSKSVVVDSLLLEAIAEEVGPAVEDSMANTVIDYKGVNGVRFPAETFEEYTGNQYLATFFEKLFQLETKKIGNVRIAYFGDSMTDGDLIVKDFRTYFQEKFGGQGVGFVNITSESATSRSSIIHEFSENWKTQSYLKVKQPLHPFGVNGHVFYANDTANVAWVKYKANKTRFATVLPRPTLFYGSSSNKEGKINYVIGTDTISKKISPNSLLNALVLSESNLKSIKVDFKQADSIPIYGFNFDDGKGVHVDNFSNRGNSGLPIGSFDVATMRAFQSKLNYDLIILQYGANVLNYGSLNYSWYEKRMAKVVAHLKECFPGVAILIISTADKATKYDLEMKTDSAVVPLNTAQKRYAIKSESSFVNMFTLMGGDGSMIQWVEQEPAKANKDYTHFNHRGAKEAANLIFIQLNKGYELYKKLRKKQKKSAVPIKKDSLFFNTDSVHEK</sequence>
<protein>
    <submittedName>
        <fullName evidence="2">Lysophospholipase L1</fullName>
    </submittedName>
</protein>
<dbReference type="RefSeq" id="WP_073582832.1">
    <property type="nucleotide sequence ID" value="NZ_CBCSEA010000004.1"/>
</dbReference>
<keyword evidence="1" id="KW-0472">Membrane</keyword>
<keyword evidence="3" id="KW-1185">Reference proteome</keyword>
<dbReference type="SUPFAM" id="SSF52266">
    <property type="entry name" value="SGNH hydrolase"/>
    <property type="match status" value="1"/>
</dbReference>
<proteinExistence type="predicted"/>
<name>A0A1M7ZW01_9FLAO</name>
<accession>A0A1M7ZW01</accession>
<dbReference type="AlphaFoldDB" id="A0A1M7ZW01"/>
<evidence type="ECO:0000256" key="1">
    <source>
        <dbReference type="SAM" id="Phobius"/>
    </source>
</evidence>
<reference evidence="3" key="1">
    <citation type="submission" date="2016-12" db="EMBL/GenBank/DDBJ databases">
        <authorList>
            <person name="Varghese N."/>
            <person name="Submissions S."/>
        </authorList>
    </citation>
    <scope>NUCLEOTIDE SEQUENCE [LARGE SCALE GENOMIC DNA]</scope>
    <source>
        <strain evidence="3">DSM 18830</strain>
    </source>
</reference>
<feature type="transmembrane region" description="Helical" evidence="1">
    <location>
        <begin position="6"/>
        <end position="28"/>
    </location>
</feature>
<organism evidence="2 3">
    <name type="scientific">Flavobacterium cucumis</name>
    <dbReference type="NCBI Taxonomy" id="416016"/>
    <lineage>
        <taxon>Bacteria</taxon>
        <taxon>Pseudomonadati</taxon>
        <taxon>Bacteroidota</taxon>
        <taxon>Flavobacteriia</taxon>
        <taxon>Flavobacteriales</taxon>
        <taxon>Flavobacteriaceae</taxon>
        <taxon>Flavobacterium</taxon>
    </lineage>
</organism>
<dbReference type="Proteomes" id="UP000184611">
    <property type="component" value="Unassembled WGS sequence"/>
</dbReference>
<keyword evidence="1" id="KW-1133">Transmembrane helix</keyword>
<dbReference type="OrthoDB" id="9810515at2"/>
<gene>
    <name evidence="2" type="ORF">SAMN05443547_1409</name>
</gene>
<dbReference type="EMBL" id="FRYK01000002">
    <property type="protein sequence ID" value="SHO73059.1"/>
    <property type="molecule type" value="Genomic_DNA"/>
</dbReference>
<dbReference type="STRING" id="416016.SAMN05443547_1409"/>
<evidence type="ECO:0000313" key="3">
    <source>
        <dbReference type="Proteomes" id="UP000184611"/>
    </source>
</evidence>
<evidence type="ECO:0000313" key="2">
    <source>
        <dbReference type="EMBL" id="SHO73059.1"/>
    </source>
</evidence>
<dbReference type="GO" id="GO:0016788">
    <property type="term" value="F:hydrolase activity, acting on ester bonds"/>
    <property type="evidence" value="ECO:0007669"/>
    <property type="project" value="UniProtKB-ARBA"/>
</dbReference>
<dbReference type="InterPro" id="IPR036514">
    <property type="entry name" value="SGNH_hydro_sf"/>
</dbReference>
<keyword evidence="1" id="KW-0812">Transmembrane</keyword>
<dbReference type="Gene3D" id="3.40.50.1110">
    <property type="entry name" value="SGNH hydrolase"/>
    <property type="match status" value="1"/>
</dbReference>